<gene>
    <name evidence="3" type="ORF">X975_12637</name>
</gene>
<accession>A0A087TUX4</accession>
<evidence type="ECO:0000313" key="4">
    <source>
        <dbReference type="Proteomes" id="UP000054359"/>
    </source>
</evidence>
<dbReference type="SUPFAM" id="SSF49899">
    <property type="entry name" value="Concanavalin A-like lectins/glucanases"/>
    <property type="match status" value="1"/>
</dbReference>
<proteinExistence type="predicted"/>
<evidence type="ECO:0000256" key="1">
    <source>
        <dbReference type="PROSITE-ProRule" id="PRU00122"/>
    </source>
</evidence>
<dbReference type="PROSITE" id="PS50025">
    <property type="entry name" value="LAM_G_DOMAIN"/>
    <property type="match status" value="1"/>
</dbReference>
<evidence type="ECO:0000313" key="3">
    <source>
        <dbReference type="EMBL" id="KFM68913.1"/>
    </source>
</evidence>
<dbReference type="InterPro" id="IPR001791">
    <property type="entry name" value="Laminin_G"/>
</dbReference>
<dbReference type="EMBL" id="KK116846">
    <property type="protein sequence ID" value="KFM68913.1"/>
    <property type="molecule type" value="Genomic_DNA"/>
</dbReference>
<dbReference type="Pfam" id="PF02210">
    <property type="entry name" value="Laminin_G_2"/>
    <property type="match status" value="1"/>
</dbReference>
<evidence type="ECO:0000259" key="2">
    <source>
        <dbReference type="PROSITE" id="PS50025"/>
    </source>
</evidence>
<keyword evidence="4" id="KW-1185">Reference proteome</keyword>
<dbReference type="OrthoDB" id="6423093at2759"/>
<protein>
    <recommendedName>
        <fullName evidence="2">Laminin G domain-containing protein</fullName>
    </recommendedName>
</protein>
<dbReference type="Proteomes" id="UP000054359">
    <property type="component" value="Unassembled WGS sequence"/>
</dbReference>
<dbReference type="Gene3D" id="2.60.120.200">
    <property type="match status" value="1"/>
</dbReference>
<dbReference type="AlphaFoldDB" id="A0A087TUX4"/>
<reference evidence="3 4" key="1">
    <citation type="submission" date="2013-11" db="EMBL/GenBank/DDBJ databases">
        <title>Genome sequencing of Stegodyphus mimosarum.</title>
        <authorList>
            <person name="Bechsgaard J."/>
        </authorList>
    </citation>
    <scope>NUCLEOTIDE SEQUENCE [LARGE SCALE GENOMIC DNA]</scope>
</reference>
<feature type="non-terminal residue" evidence="3">
    <location>
        <position position="75"/>
    </location>
</feature>
<comment type="caution">
    <text evidence="1">Lacks conserved residue(s) required for the propagation of feature annotation.</text>
</comment>
<name>A0A087TUX4_STEMI</name>
<dbReference type="InterPro" id="IPR013320">
    <property type="entry name" value="ConA-like_dom_sf"/>
</dbReference>
<sequence length="75" mass="8239">MISVILGNEEKPFSAVRSFESAYHICDGQWHMITAQYDYKTVTLKVDLFDVAVGLSESIPLEPNTASPLHIGGIS</sequence>
<feature type="domain" description="Laminin G" evidence="2">
    <location>
        <begin position="1"/>
        <end position="75"/>
    </location>
</feature>
<organism evidence="3 4">
    <name type="scientific">Stegodyphus mimosarum</name>
    <name type="common">African social velvet spider</name>
    <dbReference type="NCBI Taxonomy" id="407821"/>
    <lineage>
        <taxon>Eukaryota</taxon>
        <taxon>Metazoa</taxon>
        <taxon>Ecdysozoa</taxon>
        <taxon>Arthropoda</taxon>
        <taxon>Chelicerata</taxon>
        <taxon>Arachnida</taxon>
        <taxon>Araneae</taxon>
        <taxon>Araneomorphae</taxon>
        <taxon>Entelegynae</taxon>
        <taxon>Eresoidea</taxon>
        <taxon>Eresidae</taxon>
        <taxon>Stegodyphus</taxon>
    </lineage>
</organism>